<evidence type="ECO:0000313" key="5">
    <source>
        <dbReference type="EMBL" id="CAL4972233.1"/>
    </source>
</evidence>
<dbReference type="SUPFAM" id="SSF50630">
    <property type="entry name" value="Acid proteases"/>
    <property type="match status" value="1"/>
</dbReference>
<protein>
    <recommendedName>
        <fullName evidence="4">Peptidase A1 domain-containing protein</fullName>
    </recommendedName>
</protein>
<dbReference type="PANTHER" id="PTHR47965:SF61">
    <property type="entry name" value="OS01G0937100 PROTEIN"/>
    <property type="match status" value="1"/>
</dbReference>
<dbReference type="InterPro" id="IPR033121">
    <property type="entry name" value="PEPTIDASE_A1"/>
</dbReference>
<dbReference type="InterPro" id="IPR033868">
    <property type="entry name" value="Xylanase_inhibitor_I-like"/>
</dbReference>
<comment type="similarity">
    <text evidence="1">Belongs to the peptidase A1 family.</text>
</comment>
<gene>
    <name evidence="5" type="ORF">URODEC1_LOCUS51143</name>
</gene>
<evidence type="ECO:0000256" key="2">
    <source>
        <dbReference type="ARBA" id="ARBA00022729"/>
    </source>
</evidence>
<dbReference type="PROSITE" id="PS51767">
    <property type="entry name" value="PEPTIDASE_A1"/>
    <property type="match status" value="1"/>
</dbReference>
<dbReference type="Pfam" id="PF14541">
    <property type="entry name" value="TAXi_C"/>
    <property type="match status" value="1"/>
</dbReference>
<dbReference type="Gene3D" id="2.40.70.10">
    <property type="entry name" value="Acid Proteases"/>
    <property type="match status" value="2"/>
</dbReference>
<organism evidence="5 6">
    <name type="scientific">Urochloa decumbens</name>
    <dbReference type="NCBI Taxonomy" id="240449"/>
    <lineage>
        <taxon>Eukaryota</taxon>
        <taxon>Viridiplantae</taxon>
        <taxon>Streptophyta</taxon>
        <taxon>Embryophyta</taxon>
        <taxon>Tracheophyta</taxon>
        <taxon>Spermatophyta</taxon>
        <taxon>Magnoliopsida</taxon>
        <taxon>Liliopsida</taxon>
        <taxon>Poales</taxon>
        <taxon>Poaceae</taxon>
        <taxon>PACMAD clade</taxon>
        <taxon>Panicoideae</taxon>
        <taxon>Panicodae</taxon>
        <taxon>Paniceae</taxon>
        <taxon>Melinidinae</taxon>
        <taxon>Urochloa</taxon>
    </lineage>
</organism>
<accession>A0ABC9A4P7</accession>
<dbReference type="FunFam" id="2.40.70.10:FF:000075">
    <property type="entry name" value="Putative xylanase inhibitor"/>
    <property type="match status" value="1"/>
</dbReference>
<reference evidence="5 6" key="2">
    <citation type="submission" date="2024-10" db="EMBL/GenBank/DDBJ databases">
        <authorList>
            <person name="Ryan C."/>
        </authorList>
    </citation>
    <scope>NUCLEOTIDE SEQUENCE [LARGE SCALE GENOMIC DNA]</scope>
</reference>
<dbReference type="PANTHER" id="PTHR47965">
    <property type="entry name" value="ASPARTYL PROTEASE-RELATED"/>
    <property type="match status" value="1"/>
</dbReference>
<evidence type="ECO:0000313" key="6">
    <source>
        <dbReference type="Proteomes" id="UP001497457"/>
    </source>
</evidence>
<dbReference type="Proteomes" id="UP001497457">
    <property type="component" value="Chromosome 20rd"/>
</dbReference>
<dbReference type="CDD" id="cd05489">
    <property type="entry name" value="xylanase_inhibitor_I_like"/>
    <property type="match status" value="1"/>
</dbReference>
<dbReference type="Pfam" id="PF14543">
    <property type="entry name" value="TAXi_N"/>
    <property type="match status" value="1"/>
</dbReference>
<reference evidence="6" key="1">
    <citation type="submission" date="2024-06" db="EMBL/GenBank/DDBJ databases">
        <authorList>
            <person name="Ryan C."/>
        </authorList>
    </citation>
    <scope>NUCLEOTIDE SEQUENCE [LARGE SCALE GENOMIC DNA]</scope>
</reference>
<feature type="signal peptide" evidence="3">
    <location>
        <begin position="1"/>
        <end position="26"/>
    </location>
</feature>
<feature type="chain" id="PRO_5044876405" description="Peptidase A1 domain-containing protein" evidence="3">
    <location>
        <begin position="27"/>
        <end position="406"/>
    </location>
</feature>
<evidence type="ECO:0000256" key="1">
    <source>
        <dbReference type="ARBA" id="ARBA00007447"/>
    </source>
</evidence>
<sequence>MKMPRPTPPLLLAISLLVLAWPASCADPVLFPVSKDAATSLYSIPVRDGANHVVDLAGQLLWSTCAHDHLPAKLSCKDPVCKLADAYRAPSCRIAGRPCKKKCTAYPYNPVTGKCAAAGLIHTRLVANTTDGKNPLQQVSVRAVAACAPRNILASLPKDVTGVAGLSASGLALPAQIAANHRVANKFLLCLPRRGEGVAVFGGGPLFLQPGEAVGDLTTVLAFTALHTRKGNPLYYIPVQAIAVDQPPPVLLPAGGVVLCSRVAFTALRPDVYRPVVDAFDRGLARNDAKVDKVGPFELCYNSTMLQNTRNGYAVPEISFVFEDGKRWTFVGSNSMVHVDGQTACFAFVEMKGVKAGDPNAAAVVVGGFQMENHLLQFDLEKKQLGFAMVPSFSECSNFDFTNSQY</sequence>
<name>A0ABC9A4P7_9POAL</name>
<dbReference type="InterPro" id="IPR001461">
    <property type="entry name" value="Aspartic_peptidase_A1"/>
</dbReference>
<dbReference type="EMBL" id="OZ075130">
    <property type="protein sequence ID" value="CAL4972233.1"/>
    <property type="molecule type" value="Genomic_DNA"/>
</dbReference>
<evidence type="ECO:0000256" key="3">
    <source>
        <dbReference type="SAM" id="SignalP"/>
    </source>
</evidence>
<evidence type="ECO:0000259" key="4">
    <source>
        <dbReference type="PROSITE" id="PS51767"/>
    </source>
</evidence>
<dbReference type="FunFam" id="2.40.70.10:FF:000088">
    <property type="entry name" value="Eukaryotic aspartyl protease family protein"/>
    <property type="match status" value="1"/>
</dbReference>
<dbReference type="InterPro" id="IPR021109">
    <property type="entry name" value="Peptidase_aspartic_dom_sf"/>
</dbReference>
<feature type="domain" description="Peptidase A1" evidence="4">
    <location>
        <begin position="38"/>
        <end position="388"/>
    </location>
</feature>
<dbReference type="AlphaFoldDB" id="A0ABC9A4P7"/>
<dbReference type="InterPro" id="IPR032861">
    <property type="entry name" value="TAXi_N"/>
</dbReference>
<dbReference type="InterPro" id="IPR032799">
    <property type="entry name" value="TAXi_C"/>
</dbReference>
<proteinExistence type="inferred from homology"/>
<keyword evidence="2 3" id="KW-0732">Signal</keyword>
<keyword evidence="6" id="KW-1185">Reference proteome</keyword>